<dbReference type="GO" id="GO:0020037">
    <property type="term" value="F:heme binding"/>
    <property type="evidence" value="ECO:0007669"/>
    <property type="project" value="InterPro"/>
</dbReference>
<dbReference type="SUPFAM" id="SSF75689">
    <property type="entry name" value="Zinc-binding domain of translation initiation factor 2 beta"/>
    <property type="match status" value="1"/>
</dbReference>
<dbReference type="GeneID" id="73337443"/>
<feature type="region of interest" description="Disordered" evidence="10">
    <location>
        <begin position="819"/>
        <end position="864"/>
    </location>
</feature>
<dbReference type="CDD" id="cd11059">
    <property type="entry name" value="CYP_fungal"/>
    <property type="match status" value="1"/>
</dbReference>
<dbReference type="SUPFAM" id="SSF100966">
    <property type="entry name" value="Translation initiation factor 2 beta, aIF2beta, N-terminal domain"/>
    <property type="match status" value="1"/>
</dbReference>
<dbReference type="Pfam" id="PF00067">
    <property type="entry name" value="p450"/>
    <property type="match status" value="1"/>
</dbReference>
<dbReference type="GO" id="GO:0005525">
    <property type="term" value="F:GTP binding"/>
    <property type="evidence" value="ECO:0007669"/>
    <property type="project" value="UniProtKB-KW"/>
</dbReference>
<keyword evidence="3 9" id="KW-0349">Heme</keyword>
<keyword evidence="4 9" id="KW-0479">Metal-binding</keyword>
<feature type="compositionally biased region" description="Acidic residues" evidence="10">
    <location>
        <begin position="1091"/>
        <end position="1103"/>
    </location>
</feature>
<dbReference type="PANTHER" id="PTHR24305">
    <property type="entry name" value="CYTOCHROME P450"/>
    <property type="match status" value="1"/>
</dbReference>
<proteinExistence type="inferred from homology"/>
<evidence type="ECO:0000256" key="10">
    <source>
        <dbReference type="SAM" id="MobiDB-lite"/>
    </source>
</evidence>
<evidence type="ECO:0000256" key="4">
    <source>
        <dbReference type="ARBA" id="ARBA00022723"/>
    </source>
</evidence>
<dbReference type="GO" id="GO:0003743">
    <property type="term" value="F:translation initiation factor activity"/>
    <property type="evidence" value="ECO:0007669"/>
    <property type="project" value="UniProtKB-KW"/>
</dbReference>
<feature type="compositionally biased region" description="Gly residues" evidence="10">
    <location>
        <begin position="1076"/>
        <end position="1085"/>
    </location>
</feature>
<feature type="compositionally biased region" description="Basic residues" evidence="10">
    <location>
        <begin position="819"/>
        <end position="830"/>
    </location>
</feature>
<keyword evidence="8" id="KW-0342">GTP-binding</keyword>
<keyword evidence="13" id="KW-1185">Reference proteome</keyword>
<keyword evidence="5" id="KW-0547">Nucleotide-binding</keyword>
<dbReference type="SMART" id="SM00653">
    <property type="entry name" value="eIF2B_5"/>
    <property type="match status" value="1"/>
</dbReference>
<dbReference type="InterPro" id="IPR016190">
    <property type="entry name" value="Transl_init_fac_IF2/IF5_Zn-bd"/>
</dbReference>
<evidence type="ECO:0000256" key="8">
    <source>
        <dbReference type="ARBA" id="ARBA00023134"/>
    </source>
</evidence>
<evidence type="ECO:0000256" key="6">
    <source>
        <dbReference type="ARBA" id="ARBA00022917"/>
    </source>
</evidence>
<evidence type="ECO:0000256" key="7">
    <source>
        <dbReference type="ARBA" id="ARBA00023004"/>
    </source>
</evidence>
<dbReference type="CDD" id="cd11561">
    <property type="entry name" value="W2_eIF5"/>
    <property type="match status" value="1"/>
</dbReference>
<dbReference type="Gene3D" id="3.30.30.170">
    <property type="match status" value="1"/>
</dbReference>
<dbReference type="InterPro" id="IPR002401">
    <property type="entry name" value="Cyt_P450_E_grp-I"/>
</dbReference>
<keyword evidence="6" id="KW-0648">Protein biosynthesis</keyword>
<dbReference type="SUPFAM" id="SSF48264">
    <property type="entry name" value="Cytochrome P450"/>
    <property type="match status" value="1"/>
</dbReference>
<dbReference type="Pfam" id="PF02020">
    <property type="entry name" value="W2"/>
    <property type="match status" value="1"/>
</dbReference>
<dbReference type="InterPro" id="IPR050121">
    <property type="entry name" value="Cytochrome_P450_monoxygenase"/>
</dbReference>
<sequence length="1326" mass="147383">MLLLSPVFLGAAFSVLALTYVIRCVLSPLWKVPGPRISAFTSLILKWHELQATRTKYIHALHQQYGPVVRVAPDEVSFTSYEAVKEIYCSGGSGYDKTEFYDLFKVYGRRTMFTTLNKEDHAKRKRIIADRYANSNVLRPVPLGGIQERSQKFIKLCEKSVGKSHDIFMSLHSYACDCVTHHLFHPYGSNCLEDEADEEMMHQVAADDSLQNRLVQHYSPALHKLLSRFLYFFAKPRETPLADTFVIESSKKPDPAAFTLLSRLHDKAGQGLDQLDVAGECLDHMAAGIDTTGDGLCFLMWELSQPRSLRFQETLRRELRENPGVAFDKLPLLDAIVQEGLRCFPAIPMSLPRYVPQGGRVIDEYAIPGKTTVSCQAYSIHRINEEVFPEPDLFNPDRWMEPTGDAERKRLMFAFANGGRGCVGKHLALAEMKTLLTDIYTRYTTLPETSMAEESMAMSDQLISSRPLGQKCLLQFVPGMDGIVGTSRLGVSKDFVVIRESCLAKANCKSSDDLHGNDWLGFIHLMAKRGIPKTHVSFLDLSRTIAVRIALSRKAGKTVDWPVPGAELSRVSPFKMPMEPGNGARPLGFPTPSLSQGVKSTERGREGKIIGVAVVSMPSQQQKKIEAKVQRKVRKHARQQVELAAQLRVTSWTLDWPGGAAGQANERTTTSNSDLRLAAWGSLSGGATLTGTRQGPARLPAAPSAQTLSISFWDFSCVSELPVLPPPPLLRTTTKKATTTTTLRLHLSLFQNSALTAQSSPFSPLPTTHKKKTHKTLRSEIHSSTSRNYLKPTFSQSQFTALLRHLCILASSANVATFHHHHPTPRHKQPQFRQQSPVASSLAAFPTTESSSARVEHTTPPSRGTSHIAVYVSARQYHRLQTLRPQAAIISHSETFPPTTNIAIMASLINVRRDVKDAFYRYKMEKIVTKIEGKGNGIKTVVVNLSSVAQSLARPGAYVIKYFGFELGAQTNVDPADDRWIINGSHNAAKLQDHLDGFINRFVLCKKCKNPETDVNIKDGRILLDCKACGQRSEVDLRLKLSGYILKNQPKKGKKDKAERKAARRAKANGTKENGQGSGSGGEGSDNGSNDADDQDVGSDDELEKMKKEAPEIDQFETQEHEWAVDMSEEAVKARQAQLPGEFKQKLNMGDDEDEDGEASGSTVYDEFGTWIQDEATAKGSVDKVDSIDIFVKAKELGIETKHRSVLVLVQTIFDENILAQIPKRAGMMKQFVTSERHEKALLGGTERLIGQLAKEHPDIFDKVVKILQLYYNHDLLSEEVAVKWGTKASKKYTDLATSKKVRKAAEPFIKWLEEASEEESSEEDE</sequence>
<feature type="compositionally biased region" description="Polar residues" evidence="10">
    <location>
        <begin position="847"/>
        <end position="864"/>
    </location>
</feature>
<evidence type="ECO:0000256" key="5">
    <source>
        <dbReference type="ARBA" id="ARBA00022741"/>
    </source>
</evidence>
<dbReference type="SMART" id="SM00515">
    <property type="entry name" value="eIF5C"/>
    <property type="match status" value="1"/>
</dbReference>
<dbReference type="KEGG" id="clup:CLUP02_03411"/>
<dbReference type="RefSeq" id="XP_049139576.1">
    <property type="nucleotide sequence ID" value="XM_049282433.1"/>
</dbReference>
<dbReference type="FunFam" id="1.25.40.180:FF:000031">
    <property type="entry name" value="Eukaryotic translation initiation factor 5"/>
    <property type="match status" value="1"/>
</dbReference>
<organism evidence="12 13">
    <name type="scientific">Colletotrichum lupini</name>
    <dbReference type="NCBI Taxonomy" id="145971"/>
    <lineage>
        <taxon>Eukaryota</taxon>
        <taxon>Fungi</taxon>
        <taxon>Dikarya</taxon>
        <taxon>Ascomycota</taxon>
        <taxon>Pezizomycotina</taxon>
        <taxon>Sordariomycetes</taxon>
        <taxon>Hypocreomycetidae</taxon>
        <taxon>Glomerellales</taxon>
        <taxon>Glomerellaceae</taxon>
        <taxon>Colletotrichum</taxon>
        <taxon>Colletotrichum acutatum species complex</taxon>
    </lineage>
</organism>
<feature type="region of interest" description="Disordered" evidence="10">
    <location>
        <begin position="1142"/>
        <end position="1161"/>
    </location>
</feature>
<keyword evidence="2" id="KW-0396">Initiation factor</keyword>
<feature type="domain" description="W2" evidence="11">
    <location>
        <begin position="1158"/>
        <end position="1323"/>
    </location>
</feature>
<dbReference type="Gene3D" id="1.10.630.10">
    <property type="entry name" value="Cytochrome P450"/>
    <property type="match status" value="1"/>
</dbReference>
<dbReference type="PRINTS" id="PR00463">
    <property type="entry name" value="EP450I"/>
</dbReference>
<dbReference type="InterPro" id="IPR003307">
    <property type="entry name" value="W2_domain"/>
</dbReference>
<evidence type="ECO:0000256" key="1">
    <source>
        <dbReference type="ARBA" id="ARBA00010397"/>
    </source>
</evidence>
<reference evidence="12" key="1">
    <citation type="journal article" date="2021" name="Mol. Plant Microbe Interact.">
        <title>Complete Genome Sequence of the Plant-Pathogenic Fungus Colletotrichum lupini.</title>
        <authorList>
            <person name="Baroncelli R."/>
            <person name="Pensec F."/>
            <person name="Da Lio D."/>
            <person name="Boufleur T."/>
            <person name="Vicente I."/>
            <person name="Sarrocco S."/>
            <person name="Picot A."/>
            <person name="Baraldi E."/>
            <person name="Sukno S."/>
            <person name="Thon M."/>
            <person name="Le Floch G."/>
        </authorList>
    </citation>
    <scope>NUCLEOTIDE SEQUENCE</scope>
    <source>
        <strain evidence="12">IMI 504893</strain>
    </source>
</reference>
<feature type="region of interest" description="Disordered" evidence="10">
    <location>
        <begin position="1050"/>
        <end position="1104"/>
    </location>
</feature>
<dbReference type="FunFam" id="3.30.30.170:FF:000002">
    <property type="entry name" value="Eukaryotic translation initiation factor 5"/>
    <property type="match status" value="1"/>
</dbReference>
<evidence type="ECO:0000256" key="3">
    <source>
        <dbReference type="ARBA" id="ARBA00022617"/>
    </source>
</evidence>
<dbReference type="Pfam" id="PF01873">
    <property type="entry name" value="eIF-5_eIF-2B"/>
    <property type="match status" value="1"/>
</dbReference>
<dbReference type="PROSITE" id="PS51363">
    <property type="entry name" value="W2"/>
    <property type="match status" value="1"/>
</dbReference>
<dbReference type="FunFam" id="2.20.25.350:FF:000001">
    <property type="entry name" value="Eukaryotic translation initiation factor 5"/>
    <property type="match status" value="1"/>
</dbReference>
<keyword evidence="7 9" id="KW-0408">Iron</keyword>
<dbReference type="Proteomes" id="UP000830671">
    <property type="component" value="Chromosome 2"/>
</dbReference>
<feature type="region of interest" description="Disordered" evidence="10">
    <location>
        <begin position="760"/>
        <end position="783"/>
    </location>
</feature>
<comment type="similarity">
    <text evidence="1">Belongs to the eIF-2-beta/eIF-5 family.</text>
</comment>
<dbReference type="EMBL" id="CP019474">
    <property type="protein sequence ID" value="UQC77938.1"/>
    <property type="molecule type" value="Genomic_DNA"/>
</dbReference>
<evidence type="ECO:0000313" key="12">
    <source>
        <dbReference type="EMBL" id="UQC77938.1"/>
    </source>
</evidence>
<evidence type="ECO:0000256" key="2">
    <source>
        <dbReference type="ARBA" id="ARBA00022540"/>
    </source>
</evidence>
<dbReference type="Gene3D" id="2.20.25.350">
    <property type="match status" value="1"/>
</dbReference>
<evidence type="ECO:0000259" key="11">
    <source>
        <dbReference type="PROSITE" id="PS51363"/>
    </source>
</evidence>
<dbReference type="InterPro" id="IPR016189">
    <property type="entry name" value="Transl_init_fac_IF2/IF5_N"/>
</dbReference>
<dbReference type="GO" id="GO:0005506">
    <property type="term" value="F:iron ion binding"/>
    <property type="evidence" value="ECO:0007669"/>
    <property type="project" value="InterPro"/>
</dbReference>
<dbReference type="InterPro" id="IPR001128">
    <property type="entry name" value="Cyt_P450"/>
</dbReference>
<protein>
    <submittedName>
        <fullName evidence="12">Cytochrome P450</fullName>
    </submittedName>
</protein>
<dbReference type="InterPro" id="IPR036396">
    <property type="entry name" value="Cyt_P450_sf"/>
</dbReference>
<comment type="cofactor">
    <cofactor evidence="9">
        <name>heme</name>
        <dbReference type="ChEBI" id="CHEBI:30413"/>
    </cofactor>
</comment>
<gene>
    <name evidence="12" type="ORF">CLUP02_03411</name>
</gene>
<dbReference type="GO" id="GO:0004497">
    <property type="term" value="F:monooxygenase activity"/>
    <property type="evidence" value="ECO:0007669"/>
    <property type="project" value="InterPro"/>
</dbReference>
<evidence type="ECO:0000313" key="13">
    <source>
        <dbReference type="Proteomes" id="UP000830671"/>
    </source>
</evidence>
<accession>A0A9Q8SIT0</accession>
<dbReference type="PRINTS" id="PR00385">
    <property type="entry name" value="P450"/>
</dbReference>
<dbReference type="InterPro" id="IPR016024">
    <property type="entry name" value="ARM-type_fold"/>
</dbReference>
<dbReference type="PANTHER" id="PTHR24305:SF164">
    <property type="entry name" value="P450, PUTATIVE (EUROFUNG)-RELATED"/>
    <property type="match status" value="1"/>
</dbReference>
<name>A0A9Q8SIT0_9PEZI</name>
<dbReference type="InterPro" id="IPR002735">
    <property type="entry name" value="Transl_init_fac_IF2/IF5_dom"/>
</dbReference>
<dbReference type="SUPFAM" id="SSF48371">
    <property type="entry name" value="ARM repeat"/>
    <property type="match status" value="1"/>
</dbReference>
<feature type="binding site" description="axial binding residue" evidence="9">
    <location>
        <position position="422"/>
    </location>
    <ligand>
        <name>heme</name>
        <dbReference type="ChEBI" id="CHEBI:30413"/>
    </ligand>
    <ligandPart>
        <name>Fe</name>
        <dbReference type="ChEBI" id="CHEBI:18248"/>
    </ligandPart>
</feature>
<evidence type="ECO:0000256" key="9">
    <source>
        <dbReference type="PIRSR" id="PIRSR602401-1"/>
    </source>
</evidence>
<dbReference type="Gene3D" id="1.25.40.180">
    <property type="match status" value="1"/>
</dbReference>
<dbReference type="GO" id="GO:0016705">
    <property type="term" value="F:oxidoreductase activity, acting on paired donors, with incorporation or reduction of molecular oxygen"/>
    <property type="evidence" value="ECO:0007669"/>
    <property type="project" value="InterPro"/>
</dbReference>